<sequence>MDGLRRASRNWTVWVGPVLAACLLGVVLWQLRTLGLRDIVESVPRSPLFWIAFLLHYFSGPACEWLIFRRLWRIPASGFVALVRKMINNELLLGYSGELYFYTWARRRAHLTTAPFGAIKDVAILSALTGNIVTLLLVGLAIPFVGRLDLGPHSAAILWSTALVLAISLVIMLFRGRLFSLPANELRFSFWMQMLRIALRLGLGAWMWHLALPDVAMGWWLLLCAVRMVISRLPLIPNKDLAFAAAAVFVVGHDLQVGALLTMIAGLIAATHIVIGAALGASGLVNAEGKA</sequence>
<keyword evidence="1" id="KW-1133">Transmembrane helix</keyword>
<evidence type="ECO:0000313" key="3">
    <source>
        <dbReference type="Proteomes" id="UP000249066"/>
    </source>
</evidence>
<feature type="transmembrane region" description="Helical" evidence="1">
    <location>
        <begin position="122"/>
        <end position="144"/>
    </location>
</feature>
<organism evidence="2 3">
    <name type="scientific">Sphingomonas sanxanigenens</name>
    <dbReference type="NCBI Taxonomy" id="397260"/>
    <lineage>
        <taxon>Bacteria</taxon>
        <taxon>Pseudomonadati</taxon>
        <taxon>Pseudomonadota</taxon>
        <taxon>Alphaproteobacteria</taxon>
        <taxon>Sphingomonadales</taxon>
        <taxon>Sphingomonadaceae</taxon>
        <taxon>Sphingomonas</taxon>
    </lineage>
</organism>
<evidence type="ECO:0008006" key="4">
    <source>
        <dbReference type="Google" id="ProtNLM"/>
    </source>
</evidence>
<evidence type="ECO:0000313" key="2">
    <source>
        <dbReference type="EMBL" id="PZO91757.1"/>
    </source>
</evidence>
<keyword evidence="1" id="KW-0472">Membrane</keyword>
<dbReference type="AlphaFoldDB" id="A0A2W5AF54"/>
<keyword evidence="1" id="KW-0812">Transmembrane</keyword>
<comment type="caution">
    <text evidence="2">The sequence shown here is derived from an EMBL/GenBank/DDBJ whole genome shotgun (WGS) entry which is preliminary data.</text>
</comment>
<accession>A0A2W5AF54</accession>
<reference evidence="2 3" key="1">
    <citation type="submission" date="2017-08" db="EMBL/GenBank/DDBJ databases">
        <title>Infants hospitalized years apart are colonized by the same room-sourced microbial strains.</title>
        <authorList>
            <person name="Brooks B."/>
            <person name="Olm M.R."/>
            <person name="Firek B.A."/>
            <person name="Baker R."/>
            <person name="Thomas B.C."/>
            <person name="Morowitz M.J."/>
            <person name="Banfield J.F."/>
        </authorList>
    </citation>
    <scope>NUCLEOTIDE SEQUENCE [LARGE SCALE GENOMIC DNA]</scope>
    <source>
        <strain evidence="2">S2_018_000_R2_101</strain>
    </source>
</reference>
<feature type="transmembrane region" description="Helical" evidence="1">
    <location>
        <begin position="12"/>
        <end position="29"/>
    </location>
</feature>
<feature type="transmembrane region" description="Helical" evidence="1">
    <location>
        <begin position="49"/>
        <end position="68"/>
    </location>
</feature>
<gene>
    <name evidence="2" type="ORF">DI623_02070</name>
</gene>
<dbReference type="PROSITE" id="PS51257">
    <property type="entry name" value="PROKAR_LIPOPROTEIN"/>
    <property type="match status" value="1"/>
</dbReference>
<feature type="transmembrane region" description="Helical" evidence="1">
    <location>
        <begin position="156"/>
        <end position="174"/>
    </location>
</feature>
<evidence type="ECO:0000256" key="1">
    <source>
        <dbReference type="SAM" id="Phobius"/>
    </source>
</evidence>
<feature type="transmembrane region" description="Helical" evidence="1">
    <location>
        <begin position="267"/>
        <end position="287"/>
    </location>
</feature>
<protein>
    <recommendedName>
        <fullName evidence="4">Lysylphosphatidylglycerol synthetase family protein</fullName>
    </recommendedName>
</protein>
<proteinExistence type="predicted"/>
<dbReference type="EMBL" id="QFNN01000005">
    <property type="protein sequence ID" value="PZO91757.1"/>
    <property type="molecule type" value="Genomic_DNA"/>
</dbReference>
<name>A0A2W5AF54_9SPHN</name>
<dbReference type="Proteomes" id="UP000249066">
    <property type="component" value="Unassembled WGS sequence"/>
</dbReference>